<keyword evidence="2 4" id="KW-0808">Transferase</keyword>
<evidence type="ECO:0000256" key="3">
    <source>
        <dbReference type="ARBA" id="ARBA00022777"/>
    </source>
</evidence>
<sequence length="505" mass="56242">MKYFLSVDYGGTNTKAIIFNENGDEIGVSSFHTMRKEIKPGYREVDLKETSDAIYDSIKKALKKSNLTGKDITAVACVGHGKGLYVLDKNRKEFINGILSTDGRAGELANKFENEIKKLWNKTRQHVFGVQSPVLLHWLKENEPQSYNNIGAILSAKDYVRFKLTGKVNQEYGDASGNHWINFETGTYDDEILEFFGIPEMKEALPPLVDYKEIVGGITKEVSEITGLLEGTPVAGGLFDIDACAIGSGVLDSSAFSVIVGTWNINTYPSKIPAGYESGQMNSYFPNRDFLVEESSPTSAGNLDIILKMLMSEEMSSLKETESIYTGLEVFLKDTTASYSKVIFLPFLYGSNTHTEAPSCFLGLTATTTKLEMIRSVYEGIVFSHKQHLDKLEKSLGKRPQVIRISGGGTNSKQWCQIFSDILNIPVETLQGSELGGLGGAIASQQAITGDSLEDAVRKMVRIKDRYEPDQEEHKKYIKKYEVYQEILKSMDTTFRSLKKLNEEL</sequence>
<dbReference type="InterPro" id="IPR018484">
    <property type="entry name" value="FGGY_N"/>
</dbReference>
<keyword evidence="3 4" id="KW-0418">Kinase</keyword>
<dbReference type="PANTHER" id="PTHR43095:SF3">
    <property type="entry name" value="L-XYLULOSE_3-KETO-L-GULONATE KINASE"/>
    <property type="match status" value="1"/>
</dbReference>
<dbReference type="OrthoDB" id="9805576at2"/>
<dbReference type="CDD" id="cd07802">
    <property type="entry name" value="ASKHA_NBD_FGGY_EcLyxK-like"/>
    <property type="match status" value="1"/>
</dbReference>
<dbReference type="Pfam" id="PF00370">
    <property type="entry name" value="FGGY_N"/>
    <property type="match status" value="1"/>
</dbReference>
<evidence type="ECO:0000259" key="5">
    <source>
        <dbReference type="Pfam" id="PF00370"/>
    </source>
</evidence>
<comment type="similarity">
    <text evidence="1 4">Belongs to the FGGY kinase family.</text>
</comment>
<name>A0A510JLR1_9FUSO</name>
<organism evidence="7 8">
    <name type="scientific">Leptotrichia hofstadii</name>
    <dbReference type="NCBI Taxonomy" id="157688"/>
    <lineage>
        <taxon>Bacteria</taxon>
        <taxon>Fusobacteriati</taxon>
        <taxon>Fusobacteriota</taxon>
        <taxon>Fusobacteriia</taxon>
        <taxon>Fusobacteriales</taxon>
        <taxon>Leptotrichiaceae</taxon>
        <taxon>Leptotrichia</taxon>
    </lineage>
</organism>
<dbReference type="RefSeq" id="WP_026746929.1">
    <property type="nucleotide sequence ID" value="NZ_AP019823.1"/>
</dbReference>
<proteinExistence type="inferred from homology"/>
<dbReference type="GO" id="GO:0005975">
    <property type="term" value="P:carbohydrate metabolic process"/>
    <property type="evidence" value="ECO:0007669"/>
    <property type="project" value="InterPro"/>
</dbReference>
<dbReference type="GO" id="GO:0016301">
    <property type="term" value="F:kinase activity"/>
    <property type="evidence" value="ECO:0007669"/>
    <property type="project" value="UniProtKB-KW"/>
</dbReference>
<dbReference type="InterPro" id="IPR050406">
    <property type="entry name" value="FGGY_Carb_Kinase"/>
</dbReference>
<evidence type="ECO:0000259" key="6">
    <source>
        <dbReference type="Pfam" id="PF02782"/>
    </source>
</evidence>
<dbReference type="GO" id="GO:0016773">
    <property type="term" value="F:phosphotransferase activity, alcohol group as acceptor"/>
    <property type="evidence" value="ECO:0007669"/>
    <property type="project" value="InterPro"/>
</dbReference>
<dbReference type="AlphaFoldDB" id="A0A510JLR1"/>
<evidence type="ECO:0000256" key="1">
    <source>
        <dbReference type="ARBA" id="ARBA00009156"/>
    </source>
</evidence>
<gene>
    <name evidence="7" type="ORF">JCM16775_1956</name>
</gene>
<evidence type="ECO:0000256" key="2">
    <source>
        <dbReference type="ARBA" id="ARBA00022679"/>
    </source>
</evidence>
<dbReference type="PIRSF" id="PIRSF000538">
    <property type="entry name" value="GlpK"/>
    <property type="match status" value="1"/>
</dbReference>
<dbReference type="InterPro" id="IPR018485">
    <property type="entry name" value="FGGY_C"/>
</dbReference>
<dbReference type="SUPFAM" id="SSF53067">
    <property type="entry name" value="Actin-like ATPase domain"/>
    <property type="match status" value="2"/>
</dbReference>
<feature type="domain" description="Carbohydrate kinase FGGY C-terminal" evidence="6">
    <location>
        <begin position="258"/>
        <end position="443"/>
    </location>
</feature>
<dbReference type="Pfam" id="PF02782">
    <property type="entry name" value="FGGY_C"/>
    <property type="match status" value="1"/>
</dbReference>
<protein>
    <submittedName>
        <fullName evidence="7">Carbohydrate kinase</fullName>
    </submittedName>
</protein>
<dbReference type="PANTHER" id="PTHR43095">
    <property type="entry name" value="SUGAR KINASE"/>
    <property type="match status" value="1"/>
</dbReference>
<feature type="domain" description="Carbohydrate kinase FGGY N-terminal" evidence="5">
    <location>
        <begin position="3"/>
        <end position="247"/>
    </location>
</feature>
<evidence type="ECO:0000313" key="8">
    <source>
        <dbReference type="Proteomes" id="UP000321892"/>
    </source>
</evidence>
<evidence type="ECO:0000313" key="7">
    <source>
        <dbReference type="EMBL" id="BBM39245.1"/>
    </source>
</evidence>
<dbReference type="InterPro" id="IPR018483">
    <property type="entry name" value="Carb_kinase_FGGY_CS"/>
</dbReference>
<keyword evidence="8" id="KW-1185">Reference proteome</keyword>
<evidence type="ECO:0000256" key="4">
    <source>
        <dbReference type="RuleBase" id="RU003733"/>
    </source>
</evidence>
<dbReference type="PROSITE" id="PS00445">
    <property type="entry name" value="FGGY_KINASES_2"/>
    <property type="match status" value="1"/>
</dbReference>
<accession>A0A510JLR1</accession>
<dbReference type="InterPro" id="IPR043129">
    <property type="entry name" value="ATPase_NBD"/>
</dbReference>
<dbReference type="EMBL" id="AP019823">
    <property type="protein sequence ID" value="BBM39245.1"/>
    <property type="molecule type" value="Genomic_DNA"/>
</dbReference>
<reference evidence="7 8" key="1">
    <citation type="submission" date="2019-07" db="EMBL/GenBank/DDBJ databases">
        <title>Complete Genome Sequence of Leptotrichia hofstadii Strain JCM16775.</title>
        <authorList>
            <person name="Watanabe S."/>
            <person name="Cui L."/>
        </authorList>
    </citation>
    <scope>NUCLEOTIDE SEQUENCE [LARGE SCALE GENOMIC DNA]</scope>
    <source>
        <strain evidence="7 8">JCM16775</strain>
    </source>
</reference>
<dbReference type="Proteomes" id="UP000321892">
    <property type="component" value="Chromosome"/>
</dbReference>
<dbReference type="Gene3D" id="3.30.420.40">
    <property type="match status" value="2"/>
</dbReference>
<dbReference type="InterPro" id="IPR000577">
    <property type="entry name" value="Carb_kinase_FGGY"/>
</dbReference>
<dbReference type="KEGG" id="lhf:JCM16775_1956"/>